<evidence type="ECO:0000313" key="2">
    <source>
        <dbReference type="Proteomes" id="UP000694399"/>
    </source>
</evidence>
<reference evidence="1" key="2">
    <citation type="submission" date="2025-08" db="UniProtKB">
        <authorList>
            <consortium name="Ensembl"/>
        </authorList>
    </citation>
    <scope>IDENTIFICATION</scope>
</reference>
<dbReference type="Proteomes" id="UP000694399">
    <property type="component" value="Chromosome B1"/>
</dbReference>
<accession>A0A8C8WFT0</accession>
<name>A0A8C8WFT0_PANLE</name>
<dbReference type="Ensembl" id="ENSPLOT00000003573.1">
    <property type="protein sequence ID" value="ENSPLOP00000003244.1"/>
    <property type="gene ID" value="ENSPLOG00000002341.1"/>
</dbReference>
<reference evidence="1" key="3">
    <citation type="submission" date="2025-09" db="UniProtKB">
        <authorList>
            <consortium name="Ensembl"/>
        </authorList>
    </citation>
    <scope>IDENTIFICATION</scope>
</reference>
<reference evidence="1" key="1">
    <citation type="journal article" date="2019" name="bioRxiv">
        <title>Long live the king: chromosome-level assembly of the lion (Panthera leo) using linked-read, Hi-C, and long read data.</title>
        <authorList>
            <person name="Armstrong E.E."/>
            <person name="Taylor R.W."/>
            <person name="Miller D.E."/>
            <person name="Kaelin C."/>
            <person name="Barsh G."/>
            <person name="Hadly E.A."/>
            <person name="Petrov D."/>
        </authorList>
    </citation>
    <scope>NUCLEOTIDE SEQUENCE [LARGE SCALE GENOMIC DNA]</scope>
</reference>
<organism evidence="1 2">
    <name type="scientific">Panthera leo</name>
    <name type="common">Lion</name>
    <dbReference type="NCBI Taxonomy" id="9689"/>
    <lineage>
        <taxon>Eukaryota</taxon>
        <taxon>Metazoa</taxon>
        <taxon>Chordata</taxon>
        <taxon>Craniata</taxon>
        <taxon>Vertebrata</taxon>
        <taxon>Euteleostomi</taxon>
        <taxon>Mammalia</taxon>
        <taxon>Eutheria</taxon>
        <taxon>Laurasiatheria</taxon>
        <taxon>Carnivora</taxon>
        <taxon>Feliformia</taxon>
        <taxon>Felidae</taxon>
        <taxon>Pantherinae</taxon>
        <taxon>Panthera</taxon>
    </lineage>
</organism>
<sequence>SLPPSLCHSFLLTCIFSLFGISDLLPSASSPVHVEMFQRCVRMHQGRLQRMYAILCSLVVLL</sequence>
<keyword evidence="2" id="KW-1185">Reference proteome</keyword>
<proteinExistence type="predicted"/>
<evidence type="ECO:0000313" key="1">
    <source>
        <dbReference type="Ensembl" id="ENSPLOP00000003244.1"/>
    </source>
</evidence>
<protein>
    <submittedName>
        <fullName evidence="1">Uncharacterized protein</fullName>
    </submittedName>
</protein>
<dbReference type="GeneTree" id="ENSGT01140000286456"/>
<dbReference type="OMA" id="VEMFQRC"/>
<dbReference type="AlphaFoldDB" id="A0A8C8WFT0"/>